<evidence type="ECO:0000256" key="4">
    <source>
        <dbReference type="ARBA" id="ARBA00022723"/>
    </source>
</evidence>
<comment type="similarity">
    <text evidence="1 8">Belongs to the endoribonuclease YbeY family.</text>
</comment>
<keyword evidence="7 8" id="KW-0862">Zinc</keyword>
<evidence type="ECO:0000256" key="2">
    <source>
        <dbReference type="ARBA" id="ARBA00022517"/>
    </source>
</evidence>
<feature type="binding site" evidence="8">
    <location>
        <position position="123"/>
    </location>
    <ligand>
        <name>Zn(2+)</name>
        <dbReference type="ChEBI" id="CHEBI:29105"/>
        <note>catalytic</note>
    </ligand>
</feature>
<dbReference type="GO" id="GO:0004222">
    <property type="term" value="F:metalloendopeptidase activity"/>
    <property type="evidence" value="ECO:0007669"/>
    <property type="project" value="InterPro"/>
</dbReference>
<dbReference type="EC" id="3.1.-.-" evidence="8"/>
<dbReference type="GO" id="GO:0004521">
    <property type="term" value="F:RNA endonuclease activity"/>
    <property type="evidence" value="ECO:0007669"/>
    <property type="project" value="UniProtKB-UniRule"/>
</dbReference>
<organism evidence="10 11">
    <name type="scientific">Halomonas saccharevitans</name>
    <dbReference type="NCBI Taxonomy" id="416872"/>
    <lineage>
        <taxon>Bacteria</taxon>
        <taxon>Pseudomonadati</taxon>
        <taxon>Pseudomonadota</taxon>
        <taxon>Gammaproteobacteria</taxon>
        <taxon>Oceanospirillales</taxon>
        <taxon>Halomonadaceae</taxon>
        <taxon>Halomonas</taxon>
    </lineage>
</organism>
<dbReference type="NCBIfam" id="TIGR00043">
    <property type="entry name" value="rRNA maturation RNase YbeY"/>
    <property type="match status" value="1"/>
</dbReference>
<keyword evidence="2 8" id="KW-0690">Ribosome biogenesis</keyword>
<dbReference type="PROSITE" id="PS01306">
    <property type="entry name" value="UPF0054"/>
    <property type="match status" value="1"/>
</dbReference>
<keyword evidence="6 8" id="KW-0378">Hydrolase</keyword>
<dbReference type="HAMAP" id="MF_00009">
    <property type="entry name" value="Endoribonucl_YbeY"/>
    <property type="match status" value="1"/>
</dbReference>
<dbReference type="AlphaFoldDB" id="A0A1I6Y6Q9"/>
<dbReference type="Pfam" id="PF02130">
    <property type="entry name" value="YbeY"/>
    <property type="match status" value="1"/>
</dbReference>
<evidence type="ECO:0000313" key="10">
    <source>
        <dbReference type="EMBL" id="SFT46166.1"/>
    </source>
</evidence>
<feature type="binding site" evidence="8">
    <location>
        <position position="119"/>
    </location>
    <ligand>
        <name>Zn(2+)</name>
        <dbReference type="ChEBI" id="CHEBI:29105"/>
        <note>catalytic</note>
    </ligand>
</feature>
<dbReference type="GO" id="GO:0008270">
    <property type="term" value="F:zinc ion binding"/>
    <property type="evidence" value="ECO:0007669"/>
    <property type="project" value="UniProtKB-UniRule"/>
</dbReference>
<keyword evidence="8" id="KW-0698">rRNA processing</keyword>
<dbReference type="PANTHER" id="PTHR46986:SF1">
    <property type="entry name" value="ENDORIBONUCLEASE YBEY, CHLOROPLASTIC"/>
    <property type="match status" value="1"/>
</dbReference>
<dbReference type="OrthoDB" id="9807740at2"/>
<dbReference type="Gene3D" id="3.40.390.30">
    <property type="entry name" value="Metalloproteases ('zincins'), catalytic domain"/>
    <property type="match status" value="1"/>
</dbReference>
<keyword evidence="4 8" id="KW-0479">Metal-binding</keyword>
<keyword evidence="3 8" id="KW-0540">Nuclease</keyword>
<protein>
    <recommendedName>
        <fullName evidence="8">Endoribonuclease YbeY</fullName>
        <ecNumber evidence="8">3.1.-.-</ecNumber>
    </recommendedName>
</protein>
<evidence type="ECO:0000256" key="5">
    <source>
        <dbReference type="ARBA" id="ARBA00022759"/>
    </source>
</evidence>
<reference evidence="10 11" key="1">
    <citation type="submission" date="2016-10" db="EMBL/GenBank/DDBJ databases">
        <authorList>
            <person name="de Groot N.N."/>
        </authorList>
    </citation>
    <scope>NUCLEOTIDE SEQUENCE [LARGE SCALE GENOMIC DNA]</scope>
    <source>
        <strain evidence="10 11">CGMCC 1.6493</strain>
    </source>
</reference>
<dbReference type="RefSeq" id="WP_089847222.1">
    <property type="nucleotide sequence ID" value="NZ_FPAQ01000004.1"/>
</dbReference>
<dbReference type="Proteomes" id="UP000199594">
    <property type="component" value="Unassembled WGS sequence"/>
</dbReference>
<dbReference type="GO" id="GO:0005737">
    <property type="term" value="C:cytoplasm"/>
    <property type="evidence" value="ECO:0007669"/>
    <property type="project" value="UniProtKB-SubCell"/>
</dbReference>
<evidence type="ECO:0000256" key="9">
    <source>
        <dbReference type="SAM" id="MobiDB-lite"/>
    </source>
</evidence>
<name>A0A1I6Y6Q9_9GAMM</name>
<keyword evidence="5 8" id="KW-0255">Endonuclease</keyword>
<dbReference type="EMBL" id="FPAQ01000004">
    <property type="protein sequence ID" value="SFT46166.1"/>
    <property type="molecule type" value="Genomic_DNA"/>
</dbReference>
<dbReference type="GO" id="GO:0006364">
    <property type="term" value="P:rRNA processing"/>
    <property type="evidence" value="ECO:0007669"/>
    <property type="project" value="UniProtKB-UniRule"/>
</dbReference>
<evidence type="ECO:0000256" key="7">
    <source>
        <dbReference type="ARBA" id="ARBA00022833"/>
    </source>
</evidence>
<dbReference type="InterPro" id="IPR020549">
    <property type="entry name" value="YbeY_CS"/>
</dbReference>
<sequence length="174" mass="19198">MTGEPPPLVVDRQVALAAEALPGQADLEAWVAAVLARHPDETRLELTVRFVDAEESQALNRDYRGKDRPTNVLSFPFESPPGIELPLLGDLVICHPVVVREAGEQDKPTHPHYAHMVIHGTLHLLGYDHLDDAEAEIMEALEREILASLGIADPYLTPSPPHRDTDNEDERADA</sequence>
<gene>
    <name evidence="8" type="primary">ybeY</name>
    <name evidence="10" type="ORF">SAMN04487956_10493</name>
</gene>
<evidence type="ECO:0000256" key="8">
    <source>
        <dbReference type="HAMAP-Rule" id="MF_00009"/>
    </source>
</evidence>
<feature type="binding site" evidence="8">
    <location>
        <position position="129"/>
    </location>
    <ligand>
        <name>Zn(2+)</name>
        <dbReference type="ChEBI" id="CHEBI:29105"/>
        <note>catalytic</note>
    </ligand>
</feature>
<comment type="function">
    <text evidence="8">Single strand-specific metallo-endoribonuclease involved in late-stage 70S ribosome quality control and in maturation of the 3' terminus of the 16S rRNA.</text>
</comment>
<evidence type="ECO:0000313" key="11">
    <source>
        <dbReference type="Proteomes" id="UP000199594"/>
    </source>
</evidence>
<evidence type="ECO:0000256" key="1">
    <source>
        <dbReference type="ARBA" id="ARBA00010875"/>
    </source>
</evidence>
<proteinExistence type="inferred from homology"/>
<accession>A0A1I6Y6Q9</accession>
<evidence type="ECO:0000256" key="6">
    <source>
        <dbReference type="ARBA" id="ARBA00022801"/>
    </source>
</evidence>
<comment type="cofactor">
    <cofactor evidence="8">
        <name>Zn(2+)</name>
        <dbReference type="ChEBI" id="CHEBI:29105"/>
    </cofactor>
    <text evidence="8">Binds 1 zinc ion.</text>
</comment>
<dbReference type="InterPro" id="IPR002036">
    <property type="entry name" value="YbeY"/>
</dbReference>
<evidence type="ECO:0000256" key="3">
    <source>
        <dbReference type="ARBA" id="ARBA00022722"/>
    </source>
</evidence>
<dbReference type="PANTHER" id="PTHR46986">
    <property type="entry name" value="ENDORIBONUCLEASE YBEY, CHLOROPLASTIC"/>
    <property type="match status" value="1"/>
</dbReference>
<dbReference type="SUPFAM" id="SSF55486">
    <property type="entry name" value="Metalloproteases ('zincins'), catalytic domain"/>
    <property type="match status" value="1"/>
</dbReference>
<dbReference type="InterPro" id="IPR023091">
    <property type="entry name" value="MetalPrtase_cat_dom_sf_prd"/>
</dbReference>
<feature type="region of interest" description="Disordered" evidence="9">
    <location>
        <begin position="152"/>
        <end position="174"/>
    </location>
</feature>
<comment type="subcellular location">
    <subcellularLocation>
        <location evidence="8">Cytoplasm</location>
    </subcellularLocation>
</comment>
<keyword evidence="8" id="KW-0963">Cytoplasm</keyword>